<feature type="transmembrane region" description="Helical" evidence="5">
    <location>
        <begin position="438"/>
        <end position="458"/>
    </location>
</feature>
<keyword evidence="2 5" id="KW-0812">Transmembrane</keyword>
<evidence type="ECO:0000256" key="1">
    <source>
        <dbReference type="ARBA" id="ARBA00004141"/>
    </source>
</evidence>
<dbReference type="Proteomes" id="UP001497472">
    <property type="component" value="Unassembled WGS sequence"/>
</dbReference>
<dbReference type="Gene3D" id="1.20.1250.20">
    <property type="entry name" value="MFS general substrate transporter like domains"/>
    <property type="match status" value="1"/>
</dbReference>
<comment type="subcellular location">
    <subcellularLocation>
        <location evidence="1">Membrane</location>
        <topology evidence="1">Multi-pass membrane protein</topology>
    </subcellularLocation>
</comment>
<proteinExistence type="predicted"/>
<keyword evidence="4 5" id="KW-0472">Membrane</keyword>
<sequence>MSSDDLIDTVLGRLGRYQAVIIFLVILGRAPTEFQLVNVVFLLPNPEYVCLDDGAGNATNFCPCKNPQYNTDTVMSSVSSQFNLICDRLHLASFGQSMLQGGILVGSVLYGYISDRYGRKMSCLLSLITEVIFVAISAAVTEFWMFAICRFLIGASVGGSMLCTYVMLIELLGKAYRHYLPGLAEMVYVICYLLLPVIAYFLSDWKHLQLVTSLPWAFVLLYYFVIPESPRWLITMGRKKEATDILVNMAKRQNMPTENIEALVDKTYEELVKNDENQHATYIDLFKTPKIRMYTLMTSFVWMCCSLSFFGVNQYIGRLQGNIYLNLLLSATSLIPGLILVVLASYYLGRRVSLIISFSVAAISLLLFLVIPKSMGGLILAFAIIGLVGAHASFVQVYLHTSEIFPTVVRNSAMGLASVFARIGGFIAPFVVNIGTEWITIAIFSVLAFCAGFVCLFLPDTKNRQLPNTIAQTEAQNADVKS</sequence>
<dbReference type="SUPFAM" id="SSF103473">
    <property type="entry name" value="MFS general substrate transporter"/>
    <property type="match status" value="1"/>
</dbReference>
<evidence type="ECO:0000313" key="7">
    <source>
        <dbReference type="EMBL" id="CAK1555212.1"/>
    </source>
</evidence>
<feature type="transmembrane region" description="Helical" evidence="5">
    <location>
        <begin position="377"/>
        <end position="399"/>
    </location>
</feature>
<reference evidence="7 8" key="1">
    <citation type="submission" date="2023-11" db="EMBL/GenBank/DDBJ databases">
        <authorList>
            <person name="Okamura Y."/>
        </authorList>
    </citation>
    <scope>NUCLEOTIDE SEQUENCE [LARGE SCALE GENOMIC DNA]</scope>
</reference>
<keyword evidence="8" id="KW-1185">Reference proteome</keyword>
<dbReference type="PROSITE" id="PS50850">
    <property type="entry name" value="MFS"/>
    <property type="match status" value="1"/>
</dbReference>
<dbReference type="GO" id="GO:0022857">
    <property type="term" value="F:transmembrane transporter activity"/>
    <property type="evidence" value="ECO:0007669"/>
    <property type="project" value="InterPro"/>
</dbReference>
<dbReference type="EMBL" id="CAVLEF010000280">
    <property type="protein sequence ID" value="CAK1555212.1"/>
    <property type="molecule type" value="Genomic_DNA"/>
</dbReference>
<dbReference type="InterPro" id="IPR020846">
    <property type="entry name" value="MFS_dom"/>
</dbReference>
<organism evidence="7 8">
    <name type="scientific">Leptosia nina</name>
    <dbReference type="NCBI Taxonomy" id="320188"/>
    <lineage>
        <taxon>Eukaryota</taxon>
        <taxon>Metazoa</taxon>
        <taxon>Ecdysozoa</taxon>
        <taxon>Arthropoda</taxon>
        <taxon>Hexapoda</taxon>
        <taxon>Insecta</taxon>
        <taxon>Pterygota</taxon>
        <taxon>Neoptera</taxon>
        <taxon>Endopterygota</taxon>
        <taxon>Lepidoptera</taxon>
        <taxon>Glossata</taxon>
        <taxon>Ditrysia</taxon>
        <taxon>Papilionoidea</taxon>
        <taxon>Pieridae</taxon>
        <taxon>Pierinae</taxon>
        <taxon>Leptosia</taxon>
    </lineage>
</organism>
<feature type="transmembrane region" description="Helical" evidence="5">
    <location>
        <begin position="124"/>
        <end position="145"/>
    </location>
</feature>
<dbReference type="CDD" id="cd17317">
    <property type="entry name" value="MFS_SLC22"/>
    <property type="match status" value="1"/>
</dbReference>
<dbReference type="AlphaFoldDB" id="A0AAV1K109"/>
<gene>
    <name evidence="7" type="ORF">LNINA_LOCUS14047</name>
</gene>
<dbReference type="PANTHER" id="PTHR24064">
    <property type="entry name" value="SOLUTE CARRIER FAMILY 22 MEMBER"/>
    <property type="match status" value="1"/>
</dbReference>
<evidence type="ECO:0000256" key="2">
    <source>
        <dbReference type="ARBA" id="ARBA00022692"/>
    </source>
</evidence>
<comment type="caution">
    <text evidence="7">The sequence shown here is derived from an EMBL/GenBank/DDBJ whole genome shotgun (WGS) entry which is preliminary data.</text>
</comment>
<evidence type="ECO:0000256" key="3">
    <source>
        <dbReference type="ARBA" id="ARBA00022989"/>
    </source>
</evidence>
<feature type="transmembrane region" description="Helical" evidence="5">
    <location>
        <begin position="323"/>
        <end position="347"/>
    </location>
</feature>
<name>A0AAV1K109_9NEOP</name>
<feature type="transmembrane region" description="Helical" evidence="5">
    <location>
        <begin position="411"/>
        <end position="432"/>
    </location>
</feature>
<feature type="transmembrane region" description="Helical" evidence="5">
    <location>
        <begin position="294"/>
        <end position="317"/>
    </location>
</feature>
<feature type="transmembrane region" description="Helical" evidence="5">
    <location>
        <begin position="183"/>
        <end position="202"/>
    </location>
</feature>
<dbReference type="Pfam" id="PF00083">
    <property type="entry name" value="Sugar_tr"/>
    <property type="match status" value="1"/>
</dbReference>
<feature type="domain" description="Major facilitator superfamily (MFS) profile" evidence="6">
    <location>
        <begin position="21"/>
        <end position="463"/>
    </location>
</feature>
<feature type="transmembrane region" description="Helical" evidence="5">
    <location>
        <begin position="208"/>
        <end position="226"/>
    </location>
</feature>
<feature type="transmembrane region" description="Helical" evidence="5">
    <location>
        <begin position="89"/>
        <end position="112"/>
    </location>
</feature>
<dbReference type="InterPro" id="IPR005828">
    <property type="entry name" value="MFS_sugar_transport-like"/>
</dbReference>
<accession>A0AAV1K109</accession>
<feature type="transmembrane region" description="Helical" evidence="5">
    <location>
        <begin position="354"/>
        <end position="371"/>
    </location>
</feature>
<evidence type="ECO:0000259" key="6">
    <source>
        <dbReference type="PROSITE" id="PS50850"/>
    </source>
</evidence>
<evidence type="ECO:0000256" key="4">
    <source>
        <dbReference type="ARBA" id="ARBA00023136"/>
    </source>
</evidence>
<protein>
    <recommendedName>
        <fullName evidence="6">Major facilitator superfamily (MFS) profile domain-containing protein</fullName>
    </recommendedName>
</protein>
<dbReference type="GO" id="GO:0016020">
    <property type="term" value="C:membrane"/>
    <property type="evidence" value="ECO:0007669"/>
    <property type="project" value="UniProtKB-SubCell"/>
</dbReference>
<evidence type="ECO:0000256" key="5">
    <source>
        <dbReference type="SAM" id="Phobius"/>
    </source>
</evidence>
<feature type="transmembrane region" description="Helical" evidence="5">
    <location>
        <begin position="151"/>
        <end position="171"/>
    </location>
</feature>
<dbReference type="InterPro" id="IPR036259">
    <property type="entry name" value="MFS_trans_sf"/>
</dbReference>
<keyword evidence="3 5" id="KW-1133">Transmembrane helix</keyword>
<evidence type="ECO:0000313" key="8">
    <source>
        <dbReference type="Proteomes" id="UP001497472"/>
    </source>
</evidence>